<protein>
    <submittedName>
        <fullName evidence="1">PhnD/SsuA/transferrin family substrate-binding protein</fullName>
    </submittedName>
</protein>
<dbReference type="AlphaFoldDB" id="A0A853G3B8"/>
<dbReference type="PANTHER" id="PTHR35841:SF1">
    <property type="entry name" value="PHOSPHONATES-BINDING PERIPLASMIC PROTEIN"/>
    <property type="match status" value="1"/>
</dbReference>
<proteinExistence type="predicted"/>
<dbReference type="RefSeq" id="WP_180158522.1">
    <property type="nucleotide sequence ID" value="NZ_JACCEM010000017.1"/>
</dbReference>
<keyword evidence="2" id="KW-1185">Reference proteome</keyword>
<sequence>MLITSTRLYDATPSARDAWTALLNAAYLQAGLRVEFIAHAWPTPVGELWERPGLCGAFMCGWPFAQALRAGRNFQAVASVVPDWPEYGGLARYRSEFLVRDDAPWATLEDAFGSRYGWMVRDSQSGWNAPRGVLKDHAAGRAAGLFSESKGPYGNPRGLIRALRQREIDLTAIDGWYLDLLRAHDPPALSGLRTLAHTPWTPNPLLVCSPDVDRHAAAALAEALTGMHRDPAGAALLRRAHVERFIPPDVDAYRVTLDAADQALRAGYPEIR</sequence>
<evidence type="ECO:0000313" key="1">
    <source>
        <dbReference type="EMBL" id="NYT51848.1"/>
    </source>
</evidence>
<dbReference type="Proteomes" id="UP000559809">
    <property type="component" value="Unassembled WGS sequence"/>
</dbReference>
<evidence type="ECO:0000313" key="2">
    <source>
        <dbReference type="Proteomes" id="UP000559809"/>
    </source>
</evidence>
<gene>
    <name evidence="1" type="ORF">H0A72_21285</name>
</gene>
<dbReference type="EMBL" id="JACCEM010000017">
    <property type="protein sequence ID" value="NYT51848.1"/>
    <property type="molecule type" value="Genomic_DNA"/>
</dbReference>
<dbReference type="Pfam" id="PF12974">
    <property type="entry name" value="Phosphonate-bd"/>
    <property type="match status" value="1"/>
</dbReference>
<dbReference type="Gene3D" id="3.40.190.10">
    <property type="entry name" value="Periplasmic binding protein-like II"/>
    <property type="match status" value="2"/>
</dbReference>
<name>A0A853G3B8_9BURK</name>
<organism evidence="1 2">
    <name type="scientific">Parapusillimonas granuli</name>
    <dbReference type="NCBI Taxonomy" id="380911"/>
    <lineage>
        <taxon>Bacteria</taxon>
        <taxon>Pseudomonadati</taxon>
        <taxon>Pseudomonadota</taxon>
        <taxon>Betaproteobacteria</taxon>
        <taxon>Burkholderiales</taxon>
        <taxon>Alcaligenaceae</taxon>
        <taxon>Parapusillimonas</taxon>
    </lineage>
</organism>
<dbReference type="PANTHER" id="PTHR35841">
    <property type="entry name" value="PHOSPHONATES-BINDING PERIPLASMIC PROTEIN"/>
    <property type="match status" value="1"/>
</dbReference>
<reference evidence="1 2" key="1">
    <citation type="submission" date="2020-07" db="EMBL/GenBank/DDBJ databases">
        <title>Taxonomic revisions and descriptions of new bacterial species based on genomic comparisons in the high-G+C-content subgroup of the family Alcaligenaceae.</title>
        <authorList>
            <person name="Szabo A."/>
            <person name="Felfoldi T."/>
        </authorList>
    </citation>
    <scope>NUCLEOTIDE SEQUENCE [LARGE SCALE GENOMIC DNA]</scope>
    <source>
        <strain evidence="1 2">LMG 24012</strain>
    </source>
</reference>
<accession>A0A853G3B8</accession>
<comment type="caution">
    <text evidence="1">The sequence shown here is derived from an EMBL/GenBank/DDBJ whole genome shotgun (WGS) entry which is preliminary data.</text>
</comment>
<dbReference type="SUPFAM" id="SSF53850">
    <property type="entry name" value="Periplasmic binding protein-like II"/>
    <property type="match status" value="1"/>
</dbReference>